<comment type="caution">
    <text evidence="2">The sequence shown here is derived from an EMBL/GenBank/DDBJ whole genome shotgun (WGS) entry which is preliminary data.</text>
</comment>
<gene>
    <name evidence="2" type="ORF">PLOB_00039355</name>
</gene>
<dbReference type="PROSITE" id="PS51257">
    <property type="entry name" value="PROKAR_LIPOPROTEIN"/>
    <property type="match status" value="1"/>
</dbReference>
<reference evidence="2 3" key="1">
    <citation type="submission" date="2022-05" db="EMBL/GenBank/DDBJ databases">
        <authorList>
            <consortium name="Genoscope - CEA"/>
            <person name="William W."/>
        </authorList>
    </citation>
    <scope>NUCLEOTIDE SEQUENCE [LARGE SCALE GENOMIC DNA]</scope>
</reference>
<evidence type="ECO:0000313" key="2">
    <source>
        <dbReference type="EMBL" id="CAH3038662.1"/>
    </source>
</evidence>
<keyword evidence="3" id="KW-1185">Reference proteome</keyword>
<sequence>MKLAIIVVAMILLSCFEPTIQVQKRRGRVLRMCEKRFSTCLTNSRFRRDYKAGPKCCGRAWTVCQLHRFYCRMICQPRYRVCMCKIGFSFYC</sequence>
<accession>A0ABN8MY59</accession>
<name>A0ABN8MY59_9CNID</name>
<proteinExistence type="predicted"/>
<dbReference type="Proteomes" id="UP001159405">
    <property type="component" value="Unassembled WGS sequence"/>
</dbReference>
<evidence type="ECO:0000256" key="1">
    <source>
        <dbReference type="SAM" id="SignalP"/>
    </source>
</evidence>
<feature type="signal peptide" evidence="1">
    <location>
        <begin position="1"/>
        <end position="21"/>
    </location>
</feature>
<keyword evidence="1" id="KW-0732">Signal</keyword>
<organism evidence="2 3">
    <name type="scientific">Porites lobata</name>
    <dbReference type="NCBI Taxonomy" id="104759"/>
    <lineage>
        <taxon>Eukaryota</taxon>
        <taxon>Metazoa</taxon>
        <taxon>Cnidaria</taxon>
        <taxon>Anthozoa</taxon>
        <taxon>Hexacorallia</taxon>
        <taxon>Scleractinia</taxon>
        <taxon>Fungiina</taxon>
        <taxon>Poritidae</taxon>
        <taxon>Porites</taxon>
    </lineage>
</organism>
<evidence type="ECO:0000313" key="3">
    <source>
        <dbReference type="Proteomes" id="UP001159405"/>
    </source>
</evidence>
<protein>
    <submittedName>
        <fullName evidence="2">Uncharacterized protein</fullName>
    </submittedName>
</protein>
<dbReference type="EMBL" id="CALNXK010000006">
    <property type="protein sequence ID" value="CAH3038662.1"/>
    <property type="molecule type" value="Genomic_DNA"/>
</dbReference>
<feature type="chain" id="PRO_5046491196" evidence="1">
    <location>
        <begin position="22"/>
        <end position="92"/>
    </location>
</feature>